<proteinExistence type="predicted"/>
<dbReference type="PANTHER" id="PTHR45902:SF1">
    <property type="entry name" value="LATROPHILIN RECEPTOR-LIKE PROTEIN A"/>
    <property type="match status" value="1"/>
</dbReference>
<name>A0A6J8DHA6_MYTCO</name>
<dbReference type="GO" id="GO:0004930">
    <property type="term" value="F:G protein-coupled receptor activity"/>
    <property type="evidence" value="ECO:0007669"/>
    <property type="project" value="InterPro"/>
</dbReference>
<feature type="transmembrane region" description="Helical" evidence="5">
    <location>
        <begin position="845"/>
        <end position="865"/>
    </location>
</feature>
<dbReference type="EMBL" id="CACVKT020007498">
    <property type="protein sequence ID" value="CAC5408013.1"/>
    <property type="molecule type" value="Genomic_DNA"/>
</dbReference>
<evidence type="ECO:0000313" key="7">
    <source>
        <dbReference type="EMBL" id="CAC5408013.1"/>
    </source>
</evidence>
<dbReference type="GO" id="GO:0016020">
    <property type="term" value="C:membrane"/>
    <property type="evidence" value="ECO:0007669"/>
    <property type="project" value="UniProtKB-SubCell"/>
</dbReference>
<dbReference type="GO" id="GO:0007166">
    <property type="term" value="P:cell surface receptor signaling pathway"/>
    <property type="evidence" value="ECO:0007669"/>
    <property type="project" value="InterPro"/>
</dbReference>
<dbReference type="InterPro" id="IPR053231">
    <property type="entry name" value="GPCR_LN-TM7"/>
</dbReference>
<dbReference type="AlphaFoldDB" id="A0A6J8DHA6"/>
<feature type="transmembrane region" description="Helical" evidence="5">
    <location>
        <begin position="809"/>
        <end position="833"/>
    </location>
</feature>
<dbReference type="InterPro" id="IPR000832">
    <property type="entry name" value="GPCR_2_secretin-like"/>
</dbReference>
<dbReference type="CDD" id="cd15039">
    <property type="entry name" value="7tmB3_Methuselah-like"/>
    <property type="match status" value="1"/>
</dbReference>
<comment type="subcellular location">
    <subcellularLocation>
        <location evidence="1">Membrane</location>
        <topology evidence="1">Multi-pass membrane protein</topology>
    </subcellularLocation>
</comment>
<dbReference type="InterPro" id="IPR017981">
    <property type="entry name" value="GPCR_2-like_7TM"/>
</dbReference>
<sequence length="1091" mass="124941">MWEYFSIILLFGQNIFGRKLIDSQIENVLEQYHNTCGTGSCLSNNTINDNEFFTMICEICSCNKNCIKEANCCPEVLLHQPKRICFDGIIYRPAMHYVKATTYNRFKIVKECPPYSPVDIRMKCTKNRNVTERFMAIPMTSLNTHLTYDNIYCARCNNDGQNLESWYLDFQCKMKINFNILSSVDEIVTLVIQNNCTIITSPVSNQKSFIESCNSKSVISECNQTGTWLNEDDAVLHACQSVDQPIGMFKNVFCYICNPPIGHKEVITSCPSNNHNISLFQLCNNSLPSASMYPYNNKFCYQCNVNQTLNNAIDVMYKHSVRGHVYYVLPRYCNERSQLAMYDNTTAIVVNTLQMNFTDAQKTNDDIPFTRQWQYMIICPKQEIFSLFYSANDITQESLLRGCNNFEPVSKYEVKCVIKTQLIRECSKPMYTTDMFIILKTACLSFEHNNLVAYKGYYNIFCYMCNLEFLYMEPILCRDQYFLLLFNIKDEICSNVTQHNWDIQLVYCLLCSFNDPITGGSAGYRSMLLLSSYDQFIDIRSSSSHSCSSQQIFDSSLSICRDLRCIPGKVFANNTCIPLLQMTEDLCYIFAVHFDAIISKNAKEAVGIDLIRELTDEAFDNLNTRLKNTSIYGNMKYIIANISCNNINIKTSFSGYLYFDLCTSGVVSRHNIDSNLLHLMNSTVTLNQSDLIMRVNYESDAEAFDVPSLVDNIAVADLCTYQSVISIRVPGKLATYYRVNKLLLCTQVELSTREYEKQRNGEIKLHVSGQLLRRNEYLTVKNNHIRVCSDRYLQLISELPKENIELPMFIIRAICNVISLICLILTFITYVLFKSLRTVPGQNNMTLVLCMILNDFLFHVRLYSLENIYLCQAIGVLQHYFILTVFTSYNMCTFHVYRVFTTSFSTTANSNFHVLLKYKAYIFGFPAVIVTSSILVSFIDNGYQSIGYGGDLCFIVFKLAAIVTFLCPVGIILLSNVIMFAAAIYNICSSPHISSENVSHEKKDNIVIYFKLFAITGCTWLLQFIDALFPESMFTVLISMCNLLTGTFIFMSYICNKRVLELYKSKFKGGNKYLFSGISLNSATNQTTLHS</sequence>
<gene>
    <name evidence="7" type="ORF">MCOR_41438</name>
</gene>
<dbReference type="Proteomes" id="UP000507470">
    <property type="component" value="Unassembled WGS sequence"/>
</dbReference>
<accession>A0A6J8DHA6</accession>
<evidence type="ECO:0000313" key="8">
    <source>
        <dbReference type="Proteomes" id="UP000507470"/>
    </source>
</evidence>
<feature type="transmembrane region" description="Helical" evidence="5">
    <location>
        <begin position="1006"/>
        <end position="1025"/>
    </location>
</feature>
<keyword evidence="3 5" id="KW-1133">Transmembrane helix</keyword>
<dbReference type="OrthoDB" id="6179172at2759"/>
<evidence type="ECO:0000256" key="2">
    <source>
        <dbReference type="ARBA" id="ARBA00022692"/>
    </source>
</evidence>
<feature type="transmembrane region" description="Helical" evidence="5">
    <location>
        <begin position="959"/>
        <end position="985"/>
    </location>
</feature>
<keyword evidence="8" id="KW-1185">Reference proteome</keyword>
<feature type="transmembrane region" description="Helical" evidence="5">
    <location>
        <begin position="920"/>
        <end position="939"/>
    </location>
</feature>
<dbReference type="Gene3D" id="1.20.1070.10">
    <property type="entry name" value="Rhodopsin 7-helix transmembrane proteins"/>
    <property type="match status" value="1"/>
</dbReference>
<feature type="domain" description="G-protein coupled receptors family 2 profile 2" evidence="6">
    <location>
        <begin position="808"/>
        <end position="1057"/>
    </location>
</feature>
<organism evidence="7 8">
    <name type="scientific">Mytilus coruscus</name>
    <name type="common">Sea mussel</name>
    <dbReference type="NCBI Taxonomy" id="42192"/>
    <lineage>
        <taxon>Eukaryota</taxon>
        <taxon>Metazoa</taxon>
        <taxon>Spiralia</taxon>
        <taxon>Lophotrochozoa</taxon>
        <taxon>Mollusca</taxon>
        <taxon>Bivalvia</taxon>
        <taxon>Autobranchia</taxon>
        <taxon>Pteriomorphia</taxon>
        <taxon>Mytilida</taxon>
        <taxon>Mytiloidea</taxon>
        <taxon>Mytilidae</taxon>
        <taxon>Mytilinae</taxon>
        <taxon>Mytilus</taxon>
    </lineage>
</organism>
<evidence type="ECO:0000256" key="5">
    <source>
        <dbReference type="SAM" id="Phobius"/>
    </source>
</evidence>
<reference evidence="7 8" key="1">
    <citation type="submission" date="2020-06" db="EMBL/GenBank/DDBJ databases">
        <authorList>
            <person name="Li R."/>
            <person name="Bekaert M."/>
        </authorList>
    </citation>
    <scope>NUCLEOTIDE SEQUENCE [LARGE SCALE GENOMIC DNA]</scope>
    <source>
        <strain evidence="8">wild</strain>
    </source>
</reference>
<evidence type="ECO:0000256" key="4">
    <source>
        <dbReference type="ARBA" id="ARBA00023136"/>
    </source>
</evidence>
<feature type="transmembrane region" description="Helical" evidence="5">
    <location>
        <begin position="1037"/>
        <end position="1056"/>
    </location>
</feature>
<evidence type="ECO:0000256" key="3">
    <source>
        <dbReference type="ARBA" id="ARBA00022989"/>
    </source>
</evidence>
<keyword evidence="2 5" id="KW-0812">Transmembrane</keyword>
<dbReference type="PANTHER" id="PTHR45902">
    <property type="entry name" value="LATROPHILIN RECEPTOR-LIKE PROTEIN A"/>
    <property type="match status" value="1"/>
</dbReference>
<dbReference type="PROSITE" id="PS50261">
    <property type="entry name" value="G_PROTEIN_RECEP_F2_4"/>
    <property type="match status" value="1"/>
</dbReference>
<keyword evidence="4 5" id="KW-0472">Membrane</keyword>
<evidence type="ECO:0000259" key="6">
    <source>
        <dbReference type="PROSITE" id="PS50261"/>
    </source>
</evidence>
<evidence type="ECO:0000256" key="1">
    <source>
        <dbReference type="ARBA" id="ARBA00004141"/>
    </source>
</evidence>
<protein>
    <recommendedName>
        <fullName evidence="6">G-protein coupled receptors family 2 profile 2 domain-containing protein</fullName>
    </recommendedName>
</protein>
<dbReference type="Pfam" id="PF00002">
    <property type="entry name" value="7tm_2"/>
    <property type="match status" value="1"/>
</dbReference>
<feature type="transmembrane region" description="Helical" evidence="5">
    <location>
        <begin position="877"/>
        <end position="900"/>
    </location>
</feature>